<dbReference type="Proteomes" id="UP000828390">
    <property type="component" value="Unassembled WGS sequence"/>
</dbReference>
<dbReference type="EMBL" id="JAIWYP010000001">
    <property type="protein sequence ID" value="KAH3891936.1"/>
    <property type="molecule type" value="Genomic_DNA"/>
</dbReference>
<dbReference type="SUPFAM" id="SSF63380">
    <property type="entry name" value="Riboflavin synthase domain-like"/>
    <property type="match status" value="1"/>
</dbReference>
<evidence type="ECO:0000256" key="14">
    <source>
        <dbReference type="ARBA" id="ARBA00023004"/>
    </source>
</evidence>
<dbReference type="InterPro" id="IPR017938">
    <property type="entry name" value="Riboflavin_synthase-like_b-brl"/>
</dbReference>
<keyword evidence="9" id="KW-0479">Metal-binding</keyword>
<evidence type="ECO:0000259" key="15">
    <source>
        <dbReference type="Pfam" id="PF00667"/>
    </source>
</evidence>
<keyword evidence="13" id="KW-0560">Oxidoreductase</keyword>
<protein>
    <recommendedName>
        <fullName evidence="5">nitric-oxide synthase (NADPH)</fullName>
        <ecNumber evidence="5">1.14.13.39</ecNumber>
    </recommendedName>
</protein>
<gene>
    <name evidence="16" type="ORF">DPMN_016046</name>
</gene>
<comment type="caution">
    <text evidence="16">The sequence shown here is derived from an EMBL/GenBank/DDBJ whole genome shotgun (WGS) entry which is preliminary data.</text>
</comment>
<reference evidence="16" key="2">
    <citation type="submission" date="2020-11" db="EMBL/GenBank/DDBJ databases">
        <authorList>
            <person name="McCartney M.A."/>
            <person name="Auch B."/>
            <person name="Kono T."/>
            <person name="Mallez S."/>
            <person name="Becker A."/>
            <person name="Gohl D.M."/>
            <person name="Silverstein K.A.T."/>
            <person name="Koren S."/>
            <person name="Bechman K.B."/>
            <person name="Herman A."/>
            <person name="Abrahante J.E."/>
            <person name="Garbe J."/>
        </authorList>
    </citation>
    <scope>NUCLEOTIDE SEQUENCE</scope>
    <source>
        <strain evidence="16">Duluth1</strain>
        <tissue evidence="16">Whole animal</tissue>
    </source>
</reference>
<dbReference type="GO" id="GO:0005516">
    <property type="term" value="F:calmodulin binding"/>
    <property type="evidence" value="ECO:0007669"/>
    <property type="project" value="UniProtKB-KW"/>
</dbReference>
<keyword evidence="12" id="KW-0112">Calmodulin-binding</keyword>
<comment type="cofactor">
    <cofactor evidence="2">
        <name>heme b</name>
        <dbReference type="ChEBI" id="CHEBI:60344"/>
    </cofactor>
</comment>
<evidence type="ECO:0000313" key="17">
    <source>
        <dbReference type="Proteomes" id="UP000828390"/>
    </source>
</evidence>
<feature type="domain" description="Sulfite reductase [NADPH] flavoprotein alpha-component-like FAD-binding" evidence="15">
    <location>
        <begin position="2"/>
        <end position="69"/>
    </location>
</feature>
<keyword evidence="8" id="KW-0288">FMN</keyword>
<comment type="cofactor">
    <cofactor evidence="1">
        <name>FMN</name>
        <dbReference type="ChEBI" id="CHEBI:58210"/>
    </cofactor>
</comment>
<evidence type="ECO:0000256" key="2">
    <source>
        <dbReference type="ARBA" id="ARBA00001970"/>
    </source>
</evidence>
<dbReference type="InterPro" id="IPR003097">
    <property type="entry name" value="CysJ-like_FAD-binding"/>
</dbReference>
<dbReference type="AlphaFoldDB" id="A0A9D4NC61"/>
<dbReference type="Gene3D" id="1.20.990.10">
    <property type="entry name" value="NADPH-cytochrome p450 Reductase, Chain A, domain 3"/>
    <property type="match status" value="1"/>
</dbReference>
<dbReference type="GO" id="GO:0004517">
    <property type="term" value="F:nitric-oxide synthase activity"/>
    <property type="evidence" value="ECO:0007669"/>
    <property type="project" value="UniProtKB-EC"/>
</dbReference>
<evidence type="ECO:0000256" key="3">
    <source>
        <dbReference type="ARBA" id="ARBA00001974"/>
    </source>
</evidence>
<evidence type="ECO:0000256" key="10">
    <source>
        <dbReference type="ARBA" id="ARBA00022827"/>
    </source>
</evidence>
<dbReference type="GO" id="GO:0046872">
    <property type="term" value="F:metal ion binding"/>
    <property type="evidence" value="ECO:0007669"/>
    <property type="project" value="UniProtKB-KW"/>
</dbReference>
<organism evidence="16 17">
    <name type="scientific">Dreissena polymorpha</name>
    <name type="common">Zebra mussel</name>
    <name type="synonym">Mytilus polymorpha</name>
    <dbReference type="NCBI Taxonomy" id="45954"/>
    <lineage>
        <taxon>Eukaryota</taxon>
        <taxon>Metazoa</taxon>
        <taxon>Spiralia</taxon>
        <taxon>Lophotrochozoa</taxon>
        <taxon>Mollusca</taxon>
        <taxon>Bivalvia</taxon>
        <taxon>Autobranchia</taxon>
        <taxon>Heteroconchia</taxon>
        <taxon>Euheterodonta</taxon>
        <taxon>Imparidentia</taxon>
        <taxon>Neoheterodontei</taxon>
        <taxon>Myida</taxon>
        <taxon>Dreissenoidea</taxon>
        <taxon>Dreissenidae</taxon>
        <taxon>Dreissena</taxon>
    </lineage>
</organism>
<evidence type="ECO:0000256" key="1">
    <source>
        <dbReference type="ARBA" id="ARBA00001917"/>
    </source>
</evidence>
<name>A0A9D4NC61_DREPO</name>
<dbReference type="PANTHER" id="PTHR43410">
    <property type="entry name" value="NITRIC OXIDE SYNTHASE OXYGENASE"/>
    <property type="match status" value="1"/>
</dbReference>
<comment type="similarity">
    <text evidence="4">Belongs to the NOS family.</text>
</comment>
<evidence type="ECO:0000256" key="9">
    <source>
        <dbReference type="ARBA" id="ARBA00022723"/>
    </source>
</evidence>
<keyword evidence="6" id="KW-0349">Heme</keyword>
<proteinExistence type="inferred from homology"/>
<keyword evidence="14" id="KW-0408">Iron</keyword>
<comment type="cofactor">
    <cofactor evidence="3">
        <name>FAD</name>
        <dbReference type="ChEBI" id="CHEBI:57692"/>
    </cofactor>
</comment>
<keyword evidence="11" id="KW-0521">NADP</keyword>
<sequence length="91" mass="10210">MLIKLDATMGSGELLYHPGDHVAIFAENSASLVDAILMRLHNAPSPDQLIKIEVMNERSTAMGMWLHCTDSLMHAEICFRDKIPSIENHKH</sequence>
<keyword evidence="7" id="KW-0285">Flavoprotein</keyword>
<reference evidence="16" key="1">
    <citation type="journal article" date="2019" name="bioRxiv">
        <title>The Genome of the Zebra Mussel, Dreissena polymorpha: A Resource for Invasive Species Research.</title>
        <authorList>
            <person name="McCartney M.A."/>
            <person name="Auch B."/>
            <person name="Kono T."/>
            <person name="Mallez S."/>
            <person name="Zhang Y."/>
            <person name="Obille A."/>
            <person name="Becker A."/>
            <person name="Abrahante J.E."/>
            <person name="Garbe J."/>
            <person name="Badalamenti J.P."/>
            <person name="Herman A."/>
            <person name="Mangelson H."/>
            <person name="Liachko I."/>
            <person name="Sullivan S."/>
            <person name="Sone E.D."/>
            <person name="Koren S."/>
            <person name="Silverstein K.A.T."/>
            <person name="Beckman K.B."/>
            <person name="Gohl D.M."/>
        </authorList>
    </citation>
    <scope>NUCLEOTIDE SEQUENCE</scope>
    <source>
        <strain evidence="16">Duluth1</strain>
        <tissue evidence="16">Whole animal</tissue>
    </source>
</reference>
<evidence type="ECO:0000313" key="16">
    <source>
        <dbReference type="EMBL" id="KAH3891936.1"/>
    </source>
</evidence>
<dbReference type="InterPro" id="IPR023173">
    <property type="entry name" value="NADPH_Cyt_P450_Rdtase_alpha"/>
</dbReference>
<evidence type="ECO:0000256" key="5">
    <source>
        <dbReference type="ARBA" id="ARBA00012989"/>
    </source>
</evidence>
<evidence type="ECO:0000256" key="13">
    <source>
        <dbReference type="ARBA" id="ARBA00023002"/>
    </source>
</evidence>
<dbReference type="Gene3D" id="2.40.30.10">
    <property type="entry name" value="Translation factors"/>
    <property type="match status" value="1"/>
</dbReference>
<keyword evidence="17" id="KW-1185">Reference proteome</keyword>
<evidence type="ECO:0000256" key="8">
    <source>
        <dbReference type="ARBA" id="ARBA00022643"/>
    </source>
</evidence>
<dbReference type="InterPro" id="IPR050607">
    <property type="entry name" value="NOS"/>
</dbReference>
<keyword evidence="10" id="KW-0274">FAD</keyword>
<dbReference type="EC" id="1.14.13.39" evidence="5"/>
<accession>A0A9D4NC61</accession>
<evidence type="ECO:0000256" key="4">
    <source>
        <dbReference type="ARBA" id="ARBA00006267"/>
    </source>
</evidence>
<evidence type="ECO:0000256" key="12">
    <source>
        <dbReference type="ARBA" id="ARBA00022860"/>
    </source>
</evidence>
<evidence type="ECO:0000256" key="11">
    <source>
        <dbReference type="ARBA" id="ARBA00022857"/>
    </source>
</evidence>
<dbReference type="PANTHER" id="PTHR43410:SF1">
    <property type="entry name" value="NITRIC OXIDE SYNTHASE"/>
    <property type="match status" value="1"/>
</dbReference>
<evidence type="ECO:0000256" key="7">
    <source>
        <dbReference type="ARBA" id="ARBA00022630"/>
    </source>
</evidence>
<evidence type="ECO:0000256" key="6">
    <source>
        <dbReference type="ARBA" id="ARBA00022617"/>
    </source>
</evidence>
<dbReference type="Pfam" id="PF00667">
    <property type="entry name" value="FAD_binding_1"/>
    <property type="match status" value="1"/>
</dbReference>